<name>A0A0S4MLW0_ECHMU</name>
<keyword evidence="1" id="KW-1133">Transmembrane helix</keyword>
<organism evidence="2 3">
    <name type="scientific">Echinococcus multilocularis</name>
    <name type="common">Fox tapeworm</name>
    <dbReference type="NCBI Taxonomy" id="6211"/>
    <lineage>
        <taxon>Eukaryota</taxon>
        <taxon>Metazoa</taxon>
        <taxon>Spiralia</taxon>
        <taxon>Lophotrochozoa</taxon>
        <taxon>Platyhelminthes</taxon>
        <taxon>Cestoda</taxon>
        <taxon>Eucestoda</taxon>
        <taxon>Cyclophyllidea</taxon>
        <taxon>Taeniidae</taxon>
        <taxon>Echinococcus</taxon>
    </lineage>
</organism>
<accession>A0A0S4MLW0</accession>
<reference evidence="2" key="2">
    <citation type="submission" date="2015-11" db="EMBL/GenBank/DDBJ databases">
        <authorList>
            <person name="Zhang Y."/>
            <person name="Guo Z."/>
        </authorList>
    </citation>
    <scope>NUCLEOTIDE SEQUENCE</scope>
</reference>
<evidence type="ECO:0000313" key="2">
    <source>
        <dbReference type="EMBL" id="CUT98608.1"/>
    </source>
</evidence>
<keyword evidence="3" id="KW-1185">Reference proteome</keyword>
<dbReference type="eggNOG" id="KOG2965">
    <property type="taxonomic scope" value="Eukaryota"/>
</dbReference>
<evidence type="ECO:0000313" key="3">
    <source>
        <dbReference type="Proteomes" id="UP000017246"/>
    </source>
</evidence>
<reference evidence="2" key="1">
    <citation type="journal article" date="2013" name="Nature">
        <title>The genomes of four tapeworm species reveal adaptations to parasitism.</title>
        <authorList>
            <person name="Tsai I.J."/>
            <person name="Zarowiecki M."/>
            <person name="Holroyd N."/>
            <person name="Garciarrubio A."/>
            <person name="Sanchez-Flores A."/>
            <person name="Brooks K.L."/>
            <person name="Tracey A."/>
            <person name="Bobes R.J."/>
            <person name="Fragoso G."/>
            <person name="Sciutto E."/>
            <person name="Aslett M."/>
            <person name="Beasley H."/>
            <person name="Bennett H.M."/>
            <person name="Cai J."/>
            <person name="Camicia F."/>
            <person name="Clark R."/>
            <person name="Cucher M."/>
            <person name="De Silva N."/>
            <person name="Day T.A."/>
            <person name="Deplazes P."/>
            <person name="Estrada K."/>
            <person name="Fernandez C."/>
            <person name="Holland P.W."/>
            <person name="Hou J."/>
            <person name="Hu S."/>
            <person name="Huckvale T."/>
            <person name="Hung S.S."/>
            <person name="Kamenetzky L."/>
            <person name="Keane J.A."/>
            <person name="Kiss F."/>
            <person name="Koziol U."/>
            <person name="Lambert O."/>
            <person name="Liu K."/>
            <person name="Luo X."/>
            <person name="Luo Y."/>
            <person name="Macchiaroli N."/>
            <person name="Nichol S."/>
            <person name="Paps J."/>
            <person name="Parkinson J."/>
            <person name="Pouchkina-Stantcheva N."/>
            <person name="Riddiford N."/>
            <person name="Rosenzvit M."/>
            <person name="Salinas G."/>
            <person name="Wasmuth J.D."/>
            <person name="Zamanian M."/>
            <person name="Zheng Y."/>
            <person name="Cai X."/>
            <person name="Soberon X."/>
            <person name="Olson P.D."/>
            <person name="Laclette J.P."/>
            <person name="Brehm K."/>
            <person name="Berriman M."/>
            <person name="Garciarrubio A."/>
            <person name="Bobes R.J."/>
            <person name="Fragoso G."/>
            <person name="Sanchez-Flores A."/>
            <person name="Estrada K."/>
            <person name="Cevallos M.A."/>
            <person name="Morett E."/>
            <person name="Gonzalez V."/>
            <person name="Portillo T."/>
            <person name="Ochoa-Leyva A."/>
            <person name="Jose M.V."/>
            <person name="Sciutto E."/>
            <person name="Landa A."/>
            <person name="Jimenez L."/>
            <person name="Valdes V."/>
            <person name="Carrero J.C."/>
            <person name="Larralde C."/>
            <person name="Morales-Montor J."/>
            <person name="Limon-Lason J."/>
            <person name="Soberon X."/>
            <person name="Laclette J.P."/>
        </authorList>
    </citation>
    <scope>NUCLEOTIDE SEQUENCE [LARGE SCALE GENOMIC DNA]</scope>
</reference>
<sequence length="69" mass="8112">MNVNHWSHRVMDFFVDFFVKCKLVLYSFQETCTAKIPLQQKEWTNPLMNVLLLFNVSTPTTFASLLILT</sequence>
<proteinExistence type="predicted"/>
<dbReference type="Proteomes" id="UP000017246">
    <property type="component" value="Unassembled WGS sequence"/>
</dbReference>
<keyword evidence="1" id="KW-0812">Transmembrane</keyword>
<evidence type="ECO:0000256" key="1">
    <source>
        <dbReference type="SAM" id="Phobius"/>
    </source>
</evidence>
<dbReference type="EMBL" id="LN902842">
    <property type="protein sequence ID" value="CUT98608.1"/>
    <property type="molecule type" value="Genomic_DNA"/>
</dbReference>
<protein>
    <submittedName>
        <fullName evidence="2">Hypothetical transcript</fullName>
    </submittedName>
</protein>
<feature type="transmembrane region" description="Helical" evidence="1">
    <location>
        <begin position="47"/>
        <end position="68"/>
    </location>
</feature>
<keyword evidence="1" id="KW-0472">Membrane</keyword>
<dbReference type="AlphaFoldDB" id="A0A0S4MLW0"/>